<keyword evidence="21" id="KW-1185">Reference proteome</keyword>
<feature type="transmembrane region" description="Helical" evidence="17">
    <location>
        <begin position="367"/>
        <end position="388"/>
    </location>
</feature>
<protein>
    <recommendedName>
        <fullName evidence="19">Sodium/calcium exchanger membrane region domain-containing protein</fullName>
    </recommendedName>
</protein>
<name>A0A7R8UX40_HERIL</name>
<feature type="domain" description="Sodium/calcium exchanger membrane region" evidence="19">
    <location>
        <begin position="343"/>
        <end position="495"/>
    </location>
</feature>
<dbReference type="InterPro" id="IPR004481">
    <property type="entry name" value="K/Na/Ca-exchanger"/>
</dbReference>
<keyword evidence="7 17" id="KW-0812">Transmembrane</keyword>
<dbReference type="GO" id="GO:0005886">
    <property type="term" value="C:plasma membrane"/>
    <property type="evidence" value="ECO:0007669"/>
    <property type="project" value="TreeGrafter"/>
</dbReference>
<proteinExistence type="inferred from homology"/>
<evidence type="ECO:0000256" key="1">
    <source>
        <dbReference type="ARBA" id="ARBA00004141"/>
    </source>
</evidence>
<dbReference type="PANTHER" id="PTHR10846">
    <property type="entry name" value="SODIUM/POTASSIUM/CALCIUM EXCHANGER"/>
    <property type="match status" value="1"/>
</dbReference>
<feature type="transmembrane region" description="Helical" evidence="17">
    <location>
        <begin position="480"/>
        <end position="497"/>
    </location>
</feature>
<feature type="transmembrane region" description="Helical" evidence="17">
    <location>
        <begin position="139"/>
        <end position="162"/>
    </location>
</feature>
<evidence type="ECO:0000256" key="2">
    <source>
        <dbReference type="ARBA" id="ARBA00005364"/>
    </source>
</evidence>
<dbReference type="AlphaFoldDB" id="A0A7R8UX40"/>
<evidence type="ECO:0000256" key="17">
    <source>
        <dbReference type="SAM" id="Phobius"/>
    </source>
</evidence>
<evidence type="ECO:0000256" key="6">
    <source>
        <dbReference type="ARBA" id="ARBA00022568"/>
    </source>
</evidence>
<keyword evidence="8 18" id="KW-0732">Signal</keyword>
<evidence type="ECO:0000256" key="9">
    <source>
        <dbReference type="ARBA" id="ARBA00022837"/>
    </source>
</evidence>
<dbReference type="Pfam" id="PF01699">
    <property type="entry name" value="Na_Ca_ex"/>
    <property type="match status" value="2"/>
</dbReference>
<feature type="transmembrane region" description="Helical" evidence="17">
    <location>
        <begin position="342"/>
        <end position="361"/>
    </location>
</feature>
<dbReference type="Gene3D" id="1.20.1420.30">
    <property type="entry name" value="NCX, central ion-binding region"/>
    <property type="match status" value="2"/>
</dbReference>
<dbReference type="InterPro" id="IPR044880">
    <property type="entry name" value="NCX_ion-bd_dom_sf"/>
</dbReference>
<keyword evidence="15 17" id="KW-0472">Membrane</keyword>
<feature type="transmembrane region" description="Helical" evidence="17">
    <location>
        <begin position="409"/>
        <end position="430"/>
    </location>
</feature>
<feature type="transmembrane region" description="Helical" evidence="17">
    <location>
        <begin position="199"/>
        <end position="219"/>
    </location>
</feature>
<keyword evidence="13" id="KW-0915">Sodium</keyword>
<keyword evidence="5" id="KW-0633">Potassium transport</keyword>
<feature type="transmembrane region" description="Helical" evidence="17">
    <location>
        <begin position="174"/>
        <end position="193"/>
    </location>
</feature>
<evidence type="ECO:0000256" key="14">
    <source>
        <dbReference type="ARBA" id="ARBA00023065"/>
    </source>
</evidence>
<keyword evidence="16" id="KW-0739">Sodium transport</keyword>
<evidence type="ECO:0000313" key="21">
    <source>
        <dbReference type="Proteomes" id="UP000594454"/>
    </source>
</evidence>
<evidence type="ECO:0000256" key="8">
    <source>
        <dbReference type="ARBA" id="ARBA00022729"/>
    </source>
</evidence>
<dbReference type="OrthoDB" id="2127281at2759"/>
<dbReference type="Proteomes" id="UP000594454">
    <property type="component" value="Chromosome 4"/>
</dbReference>
<evidence type="ECO:0000256" key="18">
    <source>
        <dbReference type="SAM" id="SignalP"/>
    </source>
</evidence>
<evidence type="ECO:0000256" key="10">
    <source>
        <dbReference type="ARBA" id="ARBA00022847"/>
    </source>
</evidence>
<feature type="transmembrane region" description="Helical" evidence="17">
    <location>
        <begin position="450"/>
        <end position="473"/>
    </location>
</feature>
<dbReference type="FunFam" id="1.20.1420.30:FF:000009">
    <property type="entry name" value="sodium/potassium/calcium exchanger 5 isoform X2"/>
    <property type="match status" value="1"/>
</dbReference>
<dbReference type="GO" id="GO:0006874">
    <property type="term" value="P:intracellular calcium ion homeostasis"/>
    <property type="evidence" value="ECO:0007669"/>
    <property type="project" value="TreeGrafter"/>
</dbReference>
<dbReference type="EMBL" id="LR899012">
    <property type="protein sequence ID" value="CAD7088176.1"/>
    <property type="molecule type" value="Genomic_DNA"/>
</dbReference>
<evidence type="ECO:0000256" key="15">
    <source>
        <dbReference type="ARBA" id="ARBA00023136"/>
    </source>
</evidence>
<evidence type="ECO:0000256" key="12">
    <source>
        <dbReference type="ARBA" id="ARBA00022989"/>
    </source>
</evidence>
<evidence type="ECO:0000256" key="11">
    <source>
        <dbReference type="ARBA" id="ARBA00022958"/>
    </source>
</evidence>
<keyword evidence="11" id="KW-0630">Potassium</keyword>
<keyword evidence="14" id="KW-0406">Ion transport</keyword>
<gene>
    <name evidence="20" type="ORF">HERILL_LOCUS10825</name>
</gene>
<evidence type="ECO:0000256" key="16">
    <source>
        <dbReference type="ARBA" id="ARBA00023201"/>
    </source>
</evidence>
<dbReference type="GO" id="GO:0015293">
    <property type="term" value="F:symporter activity"/>
    <property type="evidence" value="ECO:0007669"/>
    <property type="project" value="UniProtKB-KW"/>
</dbReference>
<dbReference type="GO" id="GO:0005262">
    <property type="term" value="F:calcium channel activity"/>
    <property type="evidence" value="ECO:0007669"/>
    <property type="project" value="TreeGrafter"/>
</dbReference>
<feature type="signal peptide" evidence="18">
    <location>
        <begin position="1"/>
        <end position="21"/>
    </location>
</feature>
<sequence length="509" mass="55845">MRTTCAFVFVALCVPIGLSSGHLSNDLRGESVSVPSEIEKEFSVASIFIGRQSEVNSTAHNNCSESSSEVDSFPENVFTDEQLANGCICNYYFLPAVECICVDLNIPKDVGAAIVMATAAAMPDFFTNAISTLITDSELGLGSIIGALMYNTLAVAGIAGLAIKKPIQLDWWPVCRDSIIYLLHTCILLIIAWGGIVTFVEACILVLFCILYYVIVILMNYKMKNKLRTFVEDRMNCCVPTRYDFTLPGESSAKGKLPFHKKHNDRRQSGIYVITPTEFTPSPPLNSFEGWPRSGSILDEASSSPFKLPRGGVLSIVWWCYSWPIRFILACVCPNPRTNRRFYVVTFFVCIAFLGLNAYFIVWMLTIFGLTVGIPTVVLGLTILAAGAGSPEAFSCAISIRNGESGIGISNALGANTLQIVFSLGVPWFIKSIMNMEKGINEIYISSDNIEYIIGILLLSTVTLFAILAIFGFRLRRMTGVALLTAYLVYITLQVLIEMDVFSTPTNGC</sequence>
<comment type="similarity">
    <text evidence="2">Belongs to the Ca(2+):cation antiporter (CaCA) (TC 2.A.19) family. SLC24A subfamily.</text>
</comment>
<comment type="subcellular location">
    <subcellularLocation>
        <location evidence="1">Membrane</location>
        <topology evidence="1">Multi-pass membrane protein</topology>
    </subcellularLocation>
</comment>
<dbReference type="InParanoid" id="A0A7R8UX40"/>
<evidence type="ECO:0000256" key="13">
    <source>
        <dbReference type="ARBA" id="ARBA00023053"/>
    </source>
</evidence>
<dbReference type="InterPro" id="IPR004837">
    <property type="entry name" value="NaCa_Exmemb"/>
</dbReference>
<dbReference type="PANTHER" id="PTHR10846:SF2">
    <property type="entry name" value="RE48874P"/>
    <property type="match status" value="1"/>
</dbReference>
<evidence type="ECO:0000259" key="19">
    <source>
        <dbReference type="Pfam" id="PF01699"/>
    </source>
</evidence>
<keyword evidence="9" id="KW-0106">Calcium</keyword>
<accession>A0A7R8UX40</accession>
<keyword evidence="4" id="KW-0050">Antiport</keyword>
<evidence type="ECO:0000256" key="7">
    <source>
        <dbReference type="ARBA" id="ARBA00022692"/>
    </source>
</evidence>
<reference evidence="20 21" key="1">
    <citation type="submission" date="2020-11" db="EMBL/GenBank/DDBJ databases">
        <authorList>
            <person name="Wallbank WR R."/>
            <person name="Pardo Diaz C."/>
            <person name="Kozak K."/>
            <person name="Martin S."/>
            <person name="Jiggins C."/>
            <person name="Moest M."/>
            <person name="Warren A I."/>
            <person name="Generalovic N T."/>
            <person name="Byers J.R.P. K."/>
            <person name="Montejo-Kovacevich G."/>
            <person name="Yen C E."/>
        </authorList>
    </citation>
    <scope>NUCLEOTIDE SEQUENCE [LARGE SCALE GENOMIC DNA]</scope>
</reference>
<dbReference type="GO" id="GO:0008273">
    <property type="term" value="F:calcium, potassium:sodium antiporter activity"/>
    <property type="evidence" value="ECO:0007669"/>
    <property type="project" value="TreeGrafter"/>
</dbReference>
<keyword evidence="3" id="KW-0813">Transport</keyword>
<evidence type="ECO:0000256" key="4">
    <source>
        <dbReference type="ARBA" id="ARBA00022449"/>
    </source>
</evidence>
<keyword evidence="10" id="KW-0769">Symport</keyword>
<evidence type="ECO:0000256" key="5">
    <source>
        <dbReference type="ARBA" id="ARBA00022538"/>
    </source>
</evidence>
<evidence type="ECO:0000256" key="3">
    <source>
        <dbReference type="ARBA" id="ARBA00022448"/>
    </source>
</evidence>
<keyword evidence="12 17" id="KW-1133">Transmembrane helix</keyword>
<feature type="chain" id="PRO_5031344813" description="Sodium/calcium exchanger membrane region domain-containing protein" evidence="18">
    <location>
        <begin position="22"/>
        <end position="509"/>
    </location>
</feature>
<organism evidence="20 21">
    <name type="scientific">Hermetia illucens</name>
    <name type="common">Black soldier fly</name>
    <dbReference type="NCBI Taxonomy" id="343691"/>
    <lineage>
        <taxon>Eukaryota</taxon>
        <taxon>Metazoa</taxon>
        <taxon>Ecdysozoa</taxon>
        <taxon>Arthropoda</taxon>
        <taxon>Hexapoda</taxon>
        <taxon>Insecta</taxon>
        <taxon>Pterygota</taxon>
        <taxon>Neoptera</taxon>
        <taxon>Endopterygota</taxon>
        <taxon>Diptera</taxon>
        <taxon>Brachycera</taxon>
        <taxon>Stratiomyomorpha</taxon>
        <taxon>Stratiomyidae</taxon>
        <taxon>Hermetiinae</taxon>
        <taxon>Hermetia</taxon>
    </lineage>
</organism>
<keyword evidence="6" id="KW-0109">Calcium transport</keyword>
<evidence type="ECO:0000313" key="20">
    <source>
        <dbReference type="EMBL" id="CAD7088176.1"/>
    </source>
</evidence>
<feature type="domain" description="Sodium/calcium exchanger membrane region" evidence="19">
    <location>
        <begin position="89"/>
        <end position="217"/>
    </location>
</feature>